<evidence type="ECO:0000313" key="6">
    <source>
        <dbReference type="Proteomes" id="UP000202354"/>
    </source>
</evidence>
<dbReference type="InterPro" id="IPR007982">
    <property type="entry name" value="Tombusvirus_movement"/>
</dbReference>
<evidence type="ECO:0000313" key="5">
    <source>
        <dbReference type="EMBL" id="AAT69551.1"/>
    </source>
</evidence>
<reference evidence="5 6" key="1">
    <citation type="journal article" date="2002" name="Acta Hortic.">
        <title>Genome organization of Pelargonium chlorotic ring pattern virus: further implications for tombusviridae taxonomy.</title>
        <authorList>
            <person name="Kinard G."/>
            <person name="Jordan R."/>
        </authorList>
    </citation>
    <scope>NUCLEOTIDE SEQUENCE [LARGE SCALE GENOMIC DNA]</scope>
    <source>
        <strain evidence="5">GR57</strain>
    </source>
</reference>
<feature type="transmembrane region" description="Helical" evidence="4">
    <location>
        <begin position="70"/>
        <end position="87"/>
    </location>
</feature>
<evidence type="ECO:0000256" key="4">
    <source>
        <dbReference type="SAM" id="Phobius"/>
    </source>
</evidence>
<keyword evidence="4" id="KW-1133">Transmembrane helix</keyword>
<dbReference type="EMBL" id="AY038069">
    <property type="protein sequence ID" value="AAT69551.1"/>
    <property type="molecule type" value="Genomic_RNA"/>
</dbReference>
<keyword evidence="1" id="KW-0813">Transport</keyword>
<keyword evidence="4" id="KW-0812">Transmembrane</keyword>
<evidence type="ECO:0000256" key="3">
    <source>
        <dbReference type="SAM" id="MobiDB-lite"/>
    </source>
</evidence>
<protein>
    <submittedName>
        <fullName evidence="5">13 kDa movement protein</fullName>
    </submittedName>
</protein>
<gene>
    <name evidence="5" type="primary">p7-FS</name>
</gene>
<keyword evidence="6" id="KW-1185">Reference proteome</keyword>
<organism evidence="5 6">
    <name type="scientific">Pelargonium chlorotic ring pattern virus</name>
    <dbReference type="NCBI Taxonomy" id="167021"/>
    <lineage>
        <taxon>Viruses</taxon>
        <taxon>Riboviria</taxon>
        <taxon>Orthornavirae</taxon>
        <taxon>Kitrinoviricota</taxon>
        <taxon>Tolucaviricetes</taxon>
        <taxon>Tolivirales</taxon>
        <taxon>Tombusviridae</taxon>
        <taxon>Procedovirinae</taxon>
        <taxon>Pelarspovirus</taxon>
        <taxon>Pelarspovirus chloropelargonii</taxon>
    </lineage>
</organism>
<accession>Q6EN26</accession>
<dbReference type="GO" id="GO:0046740">
    <property type="term" value="P:transport of virus in host, cell to cell"/>
    <property type="evidence" value="ECO:0007669"/>
    <property type="project" value="UniProtKB-KW"/>
</dbReference>
<dbReference type="KEGG" id="vg:2886237"/>
<evidence type="ECO:0000256" key="1">
    <source>
        <dbReference type="ARBA" id="ARBA00022448"/>
    </source>
</evidence>
<sequence length="110" mass="12028">MDPSPPSADITSTQQNQKRGKAKNRLDVAHSGVSKASNSDLVGANFITVAETVNFTVHLNFDWGLASPNLLLFITFNFFLVSVFSVGDRYSYYYQANSTADKFISVAVGK</sequence>
<name>Q6EN26_9TOMB</name>
<feature type="region of interest" description="Disordered" evidence="3">
    <location>
        <begin position="1"/>
        <end position="25"/>
    </location>
</feature>
<dbReference type="Proteomes" id="UP000202354">
    <property type="component" value="Segment"/>
</dbReference>
<keyword evidence="2" id="KW-0916">Viral movement protein</keyword>
<keyword evidence="4" id="KW-0472">Membrane</keyword>
<proteinExistence type="predicted"/>
<evidence type="ECO:0000256" key="2">
    <source>
        <dbReference type="ARBA" id="ARBA00023031"/>
    </source>
</evidence>
<dbReference type="Pfam" id="PF05318">
    <property type="entry name" value="Tombus_movement"/>
    <property type="match status" value="1"/>
</dbReference>